<protein>
    <submittedName>
        <fullName evidence="1">SH3 domain-containing protein</fullName>
    </submittedName>
</protein>
<gene>
    <name evidence="1" type="ORF">GJU39_10725</name>
</gene>
<accession>A0A7K0G0Q3</accession>
<keyword evidence="2" id="KW-1185">Reference proteome</keyword>
<dbReference type="AlphaFoldDB" id="A0A7K0G0Q3"/>
<dbReference type="OrthoDB" id="995425at2"/>
<evidence type="ECO:0000313" key="2">
    <source>
        <dbReference type="Proteomes" id="UP000487757"/>
    </source>
</evidence>
<organism evidence="1 2">
    <name type="scientific">Pedobacter petrophilus</name>
    <dbReference type="NCBI Taxonomy" id="1908241"/>
    <lineage>
        <taxon>Bacteria</taxon>
        <taxon>Pseudomonadati</taxon>
        <taxon>Bacteroidota</taxon>
        <taxon>Sphingobacteriia</taxon>
        <taxon>Sphingobacteriales</taxon>
        <taxon>Sphingobacteriaceae</taxon>
        <taxon>Pedobacter</taxon>
    </lineage>
</organism>
<dbReference type="EMBL" id="WKKH01000013">
    <property type="protein sequence ID" value="MRX76566.1"/>
    <property type="molecule type" value="Genomic_DNA"/>
</dbReference>
<dbReference type="Proteomes" id="UP000487757">
    <property type="component" value="Unassembled WGS sequence"/>
</dbReference>
<dbReference type="PROSITE" id="PS51257">
    <property type="entry name" value="PROKAR_LIPOPROTEIN"/>
    <property type="match status" value="1"/>
</dbReference>
<comment type="caution">
    <text evidence="1">The sequence shown here is derived from an EMBL/GenBank/DDBJ whole genome shotgun (WGS) entry which is preliminary data.</text>
</comment>
<dbReference type="RefSeq" id="WP_154280804.1">
    <property type="nucleotide sequence ID" value="NZ_JBHUJQ010000001.1"/>
</dbReference>
<reference evidence="1 2" key="1">
    <citation type="submission" date="2019-11" db="EMBL/GenBank/DDBJ databases">
        <title>Pedobacter petrophilus genome.</title>
        <authorList>
            <person name="Feldbauer M.J."/>
            <person name="Newman J.D."/>
        </authorList>
    </citation>
    <scope>NUCLEOTIDE SEQUENCE [LARGE SCALE GENOMIC DNA]</scope>
    <source>
        <strain evidence="1 2">LMG 29686</strain>
    </source>
</reference>
<evidence type="ECO:0000313" key="1">
    <source>
        <dbReference type="EMBL" id="MRX76566.1"/>
    </source>
</evidence>
<name>A0A7K0G0Q3_9SPHI</name>
<proteinExistence type="predicted"/>
<sequence length="295" mass="33559">METLPRTGYAILIAFALFGCHTPQKEKATSDTVTVATPILKETKNQIPKTNSLDYDRIKVIRQVFVIMKQGIPLREATSEQANILGHAEYGEMLDVVEDLGDWIAVRGRIGRNYVKDDGTRVESSGWEKVYVARNETGTLDEIQLTQSDLNMITSTNINQKSDFFEKGKPLTTHLRLELINQSVFETQKSNIVDFLLADTNVIIKKNGITTLPTANKPVKIKDKPGEEDREEYKYFGQIEHLNQYLVEGSYYESHDFKFFDKTSGKETQVFADYPHISSNRKNIISIYGNPYDST</sequence>